<dbReference type="GeneID" id="77726761"/>
<feature type="compositionally biased region" description="Polar residues" evidence="1">
    <location>
        <begin position="57"/>
        <end position="67"/>
    </location>
</feature>
<proteinExistence type="predicted"/>
<gene>
    <name evidence="3" type="ORF">MKK02DRAFT_28450</name>
</gene>
<evidence type="ECO:0000256" key="2">
    <source>
        <dbReference type="SAM" id="Phobius"/>
    </source>
</evidence>
<comment type="caution">
    <text evidence="3">The sequence shown here is derived from an EMBL/GenBank/DDBJ whole genome shotgun (WGS) entry which is preliminary data.</text>
</comment>
<feature type="transmembrane region" description="Helical" evidence="2">
    <location>
        <begin position="344"/>
        <end position="366"/>
    </location>
</feature>
<feature type="compositionally biased region" description="Low complexity" evidence="1">
    <location>
        <begin position="81"/>
        <end position="100"/>
    </location>
</feature>
<evidence type="ECO:0000313" key="4">
    <source>
        <dbReference type="Proteomes" id="UP001164286"/>
    </source>
</evidence>
<dbReference type="GO" id="GO:0004143">
    <property type="term" value="F:ATP-dependent diacylglycerol kinase activity"/>
    <property type="evidence" value="ECO:0007669"/>
    <property type="project" value="InterPro"/>
</dbReference>
<name>A0AA38LTT3_9TREE</name>
<keyword evidence="4" id="KW-1185">Reference proteome</keyword>
<reference evidence="3" key="1">
    <citation type="journal article" date="2022" name="G3 (Bethesda)">
        <title>High quality genome of the basidiomycete yeast Dioszegia hungarica PDD-24b-2 isolated from cloud water.</title>
        <authorList>
            <person name="Jarrige D."/>
            <person name="Haridas S."/>
            <person name="Bleykasten-Grosshans C."/>
            <person name="Joly M."/>
            <person name="Nadalig T."/>
            <person name="Sancelme M."/>
            <person name="Vuilleumier S."/>
            <person name="Grigoriev I.V."/>
            <person name="Amato P."/>
            <person name="Bringel F."/>
        </authorList>
    </citation>
    <scope>NUCLEOTIDE SEQUENCE</scope>
    <source>
        <strain evidence="3">PDD-24b-2</strain>
    </source>
</reference>
<dbReference type="AlphaFoldDB" id="A0AA38LTT3"/>
<evidence type="ECO:0000313" key="3">
    <source>
        <dbReference type="EMBL" id="KAI9633659.1"/>
    </source>
</evidence>
<dbReference type="EMBL" id="JAKWFO010000008">
    <property type="protein sequence ID" value="KAI9633659.1"/>
    <property type="molecule type" value="Genomic_DNA"/>
</dbReference>
<feature type="transmembrane region" description="Helical" evidence="2">
    <location>
        <begin position="318"/>
        <end position="337"/>
    </location>
</feature>
<feature type="transmembrane region" description="Helical" evidence="2">
    <location>
        <begin position="250"/>
        <end position="267"/>
    </location>
</feature>
<sequence>MSHLRDPTRLSNSIPRPAQSSSLRTPSPSAGPPRPRSGSSSSSSRRRLSSVSKENEPISTMSGSTYPLEQDVSDVRKRNTSSRPKSSPSSPAHSKTASTSGSSYYNGRPTLASISDDQDPDIAVTDSPMSEKDFRPPPPAPSSAMGTEGRPLTRPRRSSSIKRKLSPGVRPAKAVDWEIPRKTLHSSIGFLALFLYFLEPPSVKPLVIILSASLVTVTIADYLRFNFPAFRELWEANLGFLMRESERDKVNGVVYYLVGVITVLTLYPREVAVVSVLTLSWSDTTASTIGRLWGRYTPPLPAHLPLVPAIRFAPRKSLAGFLAATITGAAICTGFWWNGSADQWAVLSGRIGVIVTAGVVGVGGAIAEALDLGLDDNLTLPIISGAIIWAWLSVTQVFLG</sequence>
<evidence type="ECO:0000256" key="1">
    <source>
        <dbReference type="SAM" id="MobiDB-lite"/>
    </source>
</evidence>
<feature type="compositionally biased region" description="Basic residues" evidence="1">
    <location>
        <begin position="153"/>
        <end position="165"/>
    </location>
</feature>
<organism evidence="3 4">
    <name type="scientific">Dioszegia hungarica</name>
    <dbReference type="NCBI Taxonomy" id="4972"/>
    <lineage>
        <taxon>Eukaryota</taxon>
        <taxon>Fungi</taxon>
        <taxon>Dikarya</taxon>
        <taxon>Basidiomycota</taxon>
        <taxon>Agaricomycotina</taxon>
        <taxon>Tremellomycetes</taxon>
        <taxon>Tremellales</taxon>
        <taxon>Bulleribasidiaceae</taxon>
        <taxon>Dioszegia</taxon>
    </lineage>
</organism>
<keyword evidence="2" id="KW-1133">Transmembrane helix</keyword>
<dbReference type="InterPro" id="IPR037997">
    <property type="entry name" value="Dgk1-like"/>
</dbReference>
<dbReference type="GO" id="GO:0005789">
    <property type="term" value="C:endoplasmic reticulum membrane"/>
    <property type="evidence" value="ECO:0007669"/>
    <property type="project" value="TreeGrafter"/>
</dbReference>
<keyword evidence="2" id="KW-0472">Membrane</keyword>
<dbReference type="PANTHER" id="PTHR31303:SF1">
    <property type="entry name" value="CTP-DEPENDENT DIACYLGLYCEROL KINASE 1"/>
    <property type="match status" value="1"/>
</dbReference>
<keyword evidence="2" id="KW-0812">Transmembrane</keyword>
<feature type="transmembrane region" description="Helical" evidence="2">
    <location>
        <begin position="378"/>
        <end position="399"/>
    </location>
</feature>
<feature type="compositionally biased region" description="Polar residues" evidence="1">
    <location>
        <begin position="9"/>
        <end position="25"/>
    </location>
</feature>
<dbReference type="RefSeq" id="XP_052943436.1">
    <property type="nucleotide sequence ID" value="XM_053087556.1"/>
</dbReference>
<accession>A0AA38LTT3</accession>
<dbReference type="PANTHER" id="PTHR31303">
    <property type="entry name" value="CTP-DEPENDENT DIACYLGLYCEROL KINASE 1"/>
    <property type="match status" value="1"/>
</dbReference>
<feature type="region of interest" description="Disordered" evidence="1">
    <location>
        <begin position="1"/>
        <end position="167"/>
    </location>
</feature>
<dbReference type="Proteomes" id="UP001164286">
    <property type="component" value="Unassembled WGS sequence"/>
</dbReference>
<dbReference type="GO" id="GO:0006654">
    <property type="term" value="P:phosphatidic acid biosynthetic process"/>
    <property type="evidence" value="ECO:0007669"/>
    <property type="project" value="TreeGrafter"/>
</dbReference>
<evidence type="ECO:0008006" key="5">
    <source>
        <dbReference type="Google" id="ProtNLM"/>
    </source>
</evidence>
<protein>
    <recommendedName>
        <fullName evidence="5">Phosphatidate cytidylyltransferase</fullName>
    </recommendedName>
</protein>